<dbReference type="Pfam" id="PF00207">
    <property type="entry name" value="A2M"/>
    <property type="match status" value="1"/>
</dbReference>
<reference evidence="5 6" key="1">
    <citation type="journal article" date="2016" name="Front. Microbiol.">
        <title>Single-Cell (Meta-)Genomics of a Dimorphic Candidatus Thiomargarita nelsonii Reveals Genomic Plasticity.</title>
        <authorList>
            <person name="Flood B.E."/>
            <person name="Fliss P."/>
            <person name="Jones D.S."/>
            <person name="Dick G.J."/>
            <person name="Jain S."/>
            <person name="Kaster A.K."/>
            <person name="Winkel M."/>
            <person name="Mussmann M."/>
            <person name="Bailey J."/>
        </authorList>
    </citation>
    <scope>NUCLEOTIDE SEQUENCE [LARGE SCALE GENOMIC DNA]</scope>
    <source>
        <strain evidence="5">Hydrate Ridge</strain>
    </source>
</reference>
<evidence type="ECO:0000256" key="2">
    <source>
        <dbReference type="SAM" id="SignalP"/>
    </source>
</evidence>
<keyword evidence="6" id="KW-1185">Reference proteome</keyword>
<sequence length="1911" mass="215236">MIKIHLLLLLALLTGWLQPTWAADSGLPLKITRITPSGTDVYAGRQIVITFNQAVVPLGKMEREAADIPITITPALQCEWRWLNTTSLACQLNHNSALKLATRYDMQIMPGIMTENKQTLKAAYHHQFITKRPAVRYTSFQTWRAPGMPKIRVYFNQPVTRDSVAKHLYMQTSQSVPVMVEPRYRDEPSVSSVWLVSPKQLLPLDTQAMLVVKPGIQSDLGPETGNESRTVVTFHTFPEFKFLGVKCTTLDDKSIFILPHSDEKRCNPLRAVSLQFSSPVIREVVKENMFFIPDLAGGRTDYDPWENISSYSQLDQSHSKGETYSIWLPGILKAYHNYRLSVINPYMFKDEFGRSLSAPIDMQFATDHRLPRHVFEHDISVLEKGVDSELPVVVTNLEQISLFYRLLTPQGWTDQKQRVLPVPQVEDIAFKMPLGIRDLMPNGIAQGYFTSKPDVNNKQASKYNWFFTQITPFHIQAKLGHHNTLVWVTDFATGLPVSGVDVSVYLDTYNSVSKALAVGVTDANGIALLPGTKSLDPNLEYNYVYGDYQKDQRFFVHCQKDQDIALLPLDSDFRVSLYDLSDVYPHMRQKYDHIRTWGTTAQGVYKVGDTVQYKFFVRDEGNERLVPAPREGYSLEVTDPMGKVAHEVKNLSLSEFGAFHGEFTLPKNAPVGWYDFELSAKFKKRGRWYPLRVLVSDFTPSPFRVRTELNGELFHLGDKVTVNTAATLHAGGPYVNAQTRINAILSQQDLQPSHPQAKGFWFDVYVDKVGYQTVFSADDKKVDDKGLLQTSFTLSEDSKVLYGKLMVESAVRDDRGKQVANSTTARYVGRDRFVGLKETSWLLTAGQEAKVLLLVVDEHGNPIADTDIDVNIERRITKASRVKGAGNAYLTHYDHQWINAANCQAKSEVSAGSCTFVPANAGIYKITATIKDSKGRSHSTELRQWAVGKGYVMWETAPGHGLEIVPEQENYKVGETARYLVKNPYPGAKALITVERLGTIKSWVQSLENSMEIIEIPVEPDYVPGFFVSVTVMSPRVDKPIDKNQVDLGKPAFRMGYVQTDVKEPYKELVVDIKTDKPVYKPGEQVTIDLQASPRHDGGQPIELAVTVLDESVFDLLAKGRAYFDPYKGFYSLSDLDMANFSMLMRLVGRIKFEKKGANAGGDGGANLSMRSLFKYVSYWNPSIKTDAAGKAQIQFTVPDNLTGWRVLVMAVTPGDLMGLGDANFKVNLPIEIRSALPNQVLSGDHFQAGFTVMNRTDKVRELKIALEAKLVNGTVRHTDTLQAQPYKRYLQWLPVKTTAAGTIQFAATATDGEESDGLRKTLKVLPRRPSTTVATYGTTVANEVTESVLFPTDIHSDVGGLSVIASPTVIGGVDGAFEYMRDYPYACWEQKLSKATMASHYNNLRPYLADSLTWEDSQSLPEKTIALAKEYQAPNGGMAYYIAKNKYVSPYLSAYTALAFNWLRDSGYEIPELVENKLHDYLLTLLRKNVMPDFYSQGMASSVRAVALAALAKHEKISREDLFRYKRHVERMDLFGKSQFLAAALQVRETDRIRNDVIDMILAHADQTPGKVSFTESLDANYKLMLSSSLRTECAVLSSLVKQGNVGDISFKLVRNITQKRKNRGHWENTQENMFCMNALIDYARVYEKDAPLMTVRSWLEMENPVERNFFNRFKRFFSDNQEKLGETRFDDVKNPPVTFSHDMRASDPGKKATVKLEREGKGRLYYTVRLAYSEKGEKATSVNAGIEVKREYHVERAGKWILLKSPMEIKTGELVRVDLYVSLPAPRYFVVVDDPVPGGLEPVNRDLATSSKVDADKAQGQYAGGSLWFRHNDWKEYALSSWNFYHKELRHHAAIFYSDYLPAGNYHLSYVAQAIAPGEFGVMATHAEEMYEPEVFGKGMPAILKVVRD</sequence>
<organism evidence="5 6">
    <name type="scientific">Candidatus Thiomargarita nelsonii</name>
    <dbReference type="NCBI Taxonomy" id="1003181"/>
    <lineage>
        <taxon>Bacteria</taxon>
        <taxon>Pseudomonadati</taxon>
        <taxon>Pseudomonadota</taxon>
        <taxon>Gammaproteobacteria</taxon>
        <taxon>Thiotrichales</taxon>
        <taxon>Thiotrichaceae</taxon>
        <taxon>Thiomargarita</taxon>
    </lineage>
</organism>
<dbReference type="Pfam" id="PF07703">
    <property type="entry name" value="A2M_BRD"/>
    <property type="match status" value="1"/>
</dbReference>
<gene>
    <name evidence="5" type="ORF">PN36_00265</name>
</gene>
<evidence type="ECO:0000259" key="4">
    <source>
        <dbReference type="SMART" id="SM01360"/>
    </source>
</evidence>
<dbReference type="InterPro" id="IPR021868">
    <property type="entry name" value="Alpha_2_Macroglob_MG3"/>
</dbReference>
<dbReference type="InterPro" id="IPR041246">
    <property type="entry name" value="Bact_MG10"/>
</dbReference>
<name>A0A0A6PMS1_9GAMM</name>
<dbReference type="PANTHER" id="PTHR40094">
    <property type="entry name" value="ALPHA-2-MACROGLOBULIN HOMOLOG"/>
    <property type="match status" value="1"/>
</dbReference>
<dbReference type="Pfam" id="PF11974">
    <property type="entry name" value="bMG3"/>
    <property type="match status" value="1"/>
</dbReference>
<dbReference type="Pfam" id="PF17973">
    <property type="entry name" value="bMG10"/>
    <property type="match status" value="1"/>
</dbReference>
<dbReference type="Proteomes" id="UP000030428">
    <property type="component" value="Unassembled WGS sequence"/>
</dbReference>
<dbReference type="SUPFAM" id="SSF48239">
    <property type="entry name" value="Terpenoid cyclases/Protein prenyltransferases"/>
    <property type="match status" value="1"/>
</dbReference>
<evidence type="ECO:0000256" key="1">
    <source>
        <dbReference type="ARBA" id="ARBA00010556"/>
    </source>
</evidence>
<proteinExistence type="inferred from homology"/>
<feature type="domain" description="Alpha-2-macroglobulin" evidence="4">
    <location>
        <begin position="1178"/>
        <end position="1267"/>
    </location>
</feature>
<feature type="chain" id="PRO_5007387924" evidence="2">
    <location>
        <begin position="23"/>
        <end position="1911"/>
    </location>
</feature>
<dbReference type="InterPro" id="IPR011625">
    <property type="entry name" value="A2M_N_BRD"/>
</dbReference>
<protein>
    <submittedName>
        <fullName evidence="5">Large extracellular alpha-helical protein</fullName>
    </submittedName>
</protein>
<dbReference type="Pfam" id="PF01835">
    <property type="entry name" value="MG2"/>
    <property type="match status" value="1"/>
</dbReference>
<dbReference type="EMBL" id="JSZA02000001">
    <property type="protein sequence ID" value="KHD08999.1"/>
    <property type="molecule type" value="Genomic_DNA"/>
</dbReference>
<dbReference type="GO" id="GO:0004866">
    <property type="term" value="F:endopeptidase inhibitor activity"/>
    <property type="evidence" value="ECO:0007669"/>
    <property type="project" value="InterPro"/>
</dbReference>
<evidence type="ECO:0000259" key="3">
    <source>
        <dbReference type="SMART" id="SM01359"/>
    </source>
</evidence>
<feature type="signal peptide" evidence="2">
    <location>
        <begin position="1"/>
        <end position="22"/>
    </location>
</feature>
<dbReference type="InterPro" id="IPR001599">
    <property type="entry name" value="Macroglobln_a2"/>
</dbReference>
<dbReference type="InterPro" id="IPR051802">
    <property type="entry name" value="YfhM-like"/>
</dbReference>
<comment type="caution">
    <text evidence="5">The sequence shown here is derived from an EMBL/GenBank/DDBJ whole genome shotgun (WGS) entry which is preliminary data.</text>
</comment>
<dbReference type="InterPro" id="IPR008930">
    <property type="entry name" value="Terpenoid_cyclase/PrenylTrfase"/>
</dbReference>
<feature type="domain" description="Alpha-2-macroglobulin bait region" evidence="3">
    <location>
        <begin position="962"/>
        <end position="1116"/>
    </location>
</feature>
<evidence type="ECO:0000313" key="6">
    <source>
        <dbReference type="Proteomes" id="UP000030428"/>
    </source>
</evidence>
<keyword evidence="2" id="KW-0732">Signal</keyword>
<dbReference type="SMART" id="SM01359">
    <property type="entry name" value="A2M_N_2"/>
    <property type="match status" value="1"/>
</dbReference>
<comment type="similarity">
    <text evidence="1">Belongs to the protease inhibitor I39 (alpha-2-macroglobulin) family. Bacterial alpha-2-macroglobulin subfamily.</text>
</comment>
<dbReference type="InterPro" id="IPR002890">
    <property type="entry name" value="MG2"/>
</dbReference>
<dbReference type="Gene3D" id="1.50.10.20">
    <property type="match status" value="1"/>
</dbReference>
<dbReference type="Gene3D" id="2.60.40.3710">
    <property type="match status" value="1"/>
</dbReference>
<evidence type="ECO:0000313" key="5">
    <source>
        <dbReference type="EMBL" id="KHD08999.1"/>
    </source>
</evidence>
<dbReference type="PANTHER" id="PTHR40094:SF1">
    <property type="entry name" value="UBIQUITIN DOMAIN-CONTAINING PROTEIN"/>
    <property type="match status" value="1"/>
</dbReference>
<dbReference type="SMART" id="SM01360">
    <property type="entry name" value="A2M"/>
    <property type="match status" value="1"/>
</dbReference>
<dbReference type="Gene3D" id="2.60.40.1930">
    <property type="match status" value="1"/>
</dbReference>
<accession>A0A0A6PMS1</accession>